<dbReference type="EMBL" id="KV454295">
    <property type="protein sequence ID" value="ODQ72647.1"/>
    <property type="molecule type" value="Genomic_DNA"/>
</dbReference>
<evidence type="ECO:0000256" key="4">
    <source>
        <dbReference type="ARBA" id="ARBA00013030"/>
    </source>
</evidence>
<evidence type="ECO:0000256" key="2">
    <source>
        <dbReference type="ARBA" id="ARBA00005099"/>
    </source>
</evidence>
<dbReference type="InterPro" id="IPR015422">
    <property type="entry name" value="PyrdxlP-dep_Trfase_small"/>
</dbReference>
<comment type="catalytic activity">
    <reaction evidence="10">
        <text>4-(phosphooxy)-L-threonine + 2-oxoglutarate = (R)-3-hydroxy-2-oxo-4-phosphooxybutanoate + L-glutamate</text>
        <dbReference type="Rhea" id="RHEA:16573"/>
        <dbReference type="ChEBI" id="CHEBI:16810"/>
        <dbReference type="ChEBI" id="CHEBI:29985"/>
        <dbReference type="ChEBI" id="CHEBI:58452"/>
        <dbReference type="ChEBI" id="CHEBI:58538"/>
        <dbReference type="EC" id="2.6.1.52"/>
    </reaction>
</comment>
<comment type="cofactor">
    <cofactor evidence="1 12">
        <name>pyridoxal 5'-phosphate</name>
        <dbReference type="ChEBI" id="CHEBI:597326"/>
    </cofactor>
</comment>
<evidence type="ECO:0000256" key="7">
    <source>
        <dbReference type="ARBA" id="ARBA00022679"/>
    </source>
</evidence>
<evidence type="ECO:0000256" key="8">
    <source>
        <dbReference type="ARBA" id="ARBA00022898"/>
    </source>
</evidence>
<dbReference type="GO" id="GO:0009113">
    <property type="term" value="P:purine nucleobase biosynthetic process"/>
    <property type="evidence" value="ECO:0007669"/>
    <property type="project" value="EnsemblFungi"/>
</dbReference>
<evidence type="ECO:0000256" key="6">
    <source>
        <dbReference type="ARBA" id="ARBA00022605"/>
    </source>
</evidence>
<dbReference type="InterPro" id="IPR000192">
    <property type="entry name" value="Aminotrans_V_dom"/>
</dbReference>
<evidence type="ECO:0000313" key="14">
    <source>
        <dbReference type="EMBL" id="ODQ72647.1"/>
    </source>
</evidence>
<dbReference type="PANTHER" id="PTHR43247:SF1">
    <property type="entry name" value="PHOSPHOSERINE AMINOTRANSFERASE"/>
    <property type="match status" value="1"/>
</dbReference>
<dbReference type="UniPathway" id="UPA00135">
    <property type="reaction ID" value="UER00197"/>
</dbReference>
<gene>
    <name evidence="14" type="ORF">LIPSTDRAFT_302882</name>
</gene>
<keyword evidence="9" id="KW-0718">Serine biosynthesis</keyword>
<keyword evidence="7" id="KW-0808">Transferase</keyword>
<dbReference type="Gene3D" id="3.90.1150.10">
    <property type="entry name" value="Aspartate Aminotransferase, domain 1"/>
    <property type="match status" value="1"/>
</dbReference>
<dbReference type="OrthoDB" id="1703350at2759"/>
<dbReference type="InterPro" id="IPR020578">
    <property type="entry name" value="Aminotrans_V_PyrdxlP_BS"/>
</dbReference>
<protein>
    <recommendedName>
        <fullName evidence="4">phosphoserine transaminase</fullName>
        <ecNumber evidence="4">2.6.1.52</ecNumber>
    </recommendedName>
</protein>
<dbReference type="SUPFAM" id="SSF53383">
    <property type="entry name" value="PLP-dependent transferases"/>
    <property type="match status" value="1"/>
</dbReference>
<evidence type="ECO:0000313" key="15">
    <source>
        <dbReference type="Proteomes" id="UP000094385"/>
    </source>
</evidence>
<keyword evidence="6" id="KW-0028">Amino-acid biosynthesis</keyword>
<dbReference type="HAMAP" id="MF_00160">
    <property type="entry name" value="SerC_aminotrans_5"/>
    <property type="match status" value="1"/>
</dbReference>
<sequence length="388" mass="41568">MSRTQPHYFGAGPALLPAEILQQAASDLLNYKDSGLGLGEISHRSALGVNVVDSAKATIKQLLAIPDTYEIFFLQGGGTGEFSAVVYNLLASFALKTGKKGKADYLVTGSWSQKAAEEATRLGVDVNLAVDARKGSANGKSYGTIPDPSTWTLGSAAETAYVYYCDNETVSGVEFPYIPEVPEGVELVTDMSSNILSRAFDITKFGLVFAGAQKNIGMAGVTVCIIKKQLLARPKEADLVALGIPLPPLVLDFPTIVKNNSLYNTLPIFNVHIIYLTTQRLIDNGGLKVQQAISEAKAKKLYDALDAAPKGVYNCIVEADSRSRMNVVFTIPGEGKEKAFLDGAKERGMTGLQGHRSVGGIRVSNYNAVSERSIDMLVDWINTFAAST</sequence>
<evidence type="ECO:0000256" key="12">
    <source>
        <dbReference type="RuleBase" id="RU004504"/>
    </source>
</evidence>
<keyword evidence="15" id="KW-1185">Reference proteome</keyword>
<evidence type="ECO:0000259" key="13">
    <source>
        <dbReference type="Pfam" id="PF00266"/>
    </source>
</evidence>
<dbReference type="GO" id="GO:0005737">
    <property type="term" value="C:cytoplasm"/>
    <property type="evidence" value="ECO:0007669"/>
    <property type="project" value="TreeGrafter"/>
</dbReference>
<comment type="similarity">
    <text evidence="3">Belongs to the class-V pyridoxal-phosphate-dependent aminotransferase family. SerC subfamily.</text>
</comment>
<dbReference type="PIRSF" id="PIRSF000525">
    <property type="entry name" value="SerC"/>
    <property type="match status" value="1"/>
</dbReference>
<dbReference type="InterPro" id="IPR015424">
    <property type="entry name" value="PyrdxlP-dep_Trfase"/>
</dbReference>
<dbReference type="InterPro" id="IPR015421">
    <property type="entry name" value="PyrdxlP-dep_Trfase_major"/>
</dbReference>
<evidence type="ECO:0000256" key="1">
    <source>
        <dbReference type="ARBA" id="ARBA00001933"/>
    </source>
</evidence>
<dbReference type="PANTHER" id="PTHR43247">
    <property type="entry name" value="PHOSPHOSERINE AMINOTRANSFERASE"/>
    <property type="match status" value="1"/>
</dbReference>
<dbReference type="Gene3D" id="3.40.640.10">
    <property type="entry name" value="Type I PLP-dependent aspartate aminotransferase-like (Major domain)"/>
    <property type="match status" value="1"/>
</dbReference>
<dbReference type="GO" id="GO:0004648">
    <property type="term" value="F:O-phospho-L-serine:2-oxoglutarate aminotransferase activity"/>
    <property type="evidence" value="ECO:0007669"/>
    <property type="project" value="UniProtKB-EC"/>
</dbReference>
<dbReference type="FunFam" id="3.90.1150.10:FF:000006">
    <property type="entry name" value="Phosphoserine aminotransferase"/>
    <property type="match status" value="1"/>
</dbReference>
<accession>A0A1E3Q6M2</accession>
<keyword evidence="5" id="KW-0032">Aminotransferase</keyword>
<dbReference type="Proteomes" id="UP000094385">
    <property type="component" value="Unassembled WGS sequence"/>
</dbReference>
<dbReference type="PROSITE" id="PS00595">
    <property type="entry name" value="AA_TRANSFER_CLASS_5"/>
    <property type="match status" value="1"/>
</dbReference>
<comment type="pathway">
    <text evidence="2">Amino-acid biosynthesis; L-serine biosynthesis; L-serine from 3-phospho-D-glycerate: step 2/3.</text>
</comment>
<dbReference type="AlphaFoldDB" id="A0A1E3Q6M2"/>
<dbReference type="GO" id="GO:0030170">
    <property type="term" value="F:pyridoxal phosphate binding"/>
    <property type="evidence" value="ECO:0007669"/>
    <property type="project" value="TreeGrafter"/>
</dbReference>
<organism evidence="14 15">
    <name type="scientific">Lipomyces starkeyi NRRL Y-11557</name>
    <dbReference type="NCBI Taxonomy" id="675824"/>
    <lineage>
        <taxon>Eukaryota</taxon>
        <taxon>Fungi</taxon>
        <taxon>Dikarya</taxon>
        <taxon>Ascomycota</taxon>
        <taxon>Saccharomycotina</taxon>
        <taxon>Lipomycetes</taxon>
        <taxon>Lipomycetales</taxon>
        <taxon>Lipomycetaceae</taxon>
        <taxon>Lipomyces</taxon>
    </lineage>
</organism>
<dbReference type="STRING" id="675824.A0A1E3Q6M2"/>
<evidence type="ECO:0000256" key="3">
    <source>
        <dbReference type="ARBA" id="ARBA00006904"/>
    </source>
</evidence>
<dbReference type="FunFam" id="3.40.640.10:FF:000010">
    <property type="entry name" value="Phosphoserine aminotransferase"/>
    <property type="match status" value="1"/>
</dbReference>
<dbReference type="InterPro" id="IPR022278">
    <property type="entry name" value="Pser_aminoTfrase"/>
</dbReference>
<dbReference type="EC" id="2.6.1.52" evidence="4"/>
<comment type="catalytic activity">
    <reaction evidence="11">
        <text>O-phospho-L-serine + 2-oxoglutarate = 3-phosphooxypyruvate + L-glutamate</text>
        <dbReference type="Rhea" id="RHEA:14329"/>
        <dbReference type="ChEBI" id="CHEBI:16810"/>
        <dbReference type="ChEBI" id="CHEBI:18110"/>
        <dbReference type="ChEBI" id="CHEBI:29985"/>
        <dbReference type="ChEBI" id="CHEBI:57524"/>
        <dbReference type="EC" id="2.6.1.52"/>
    </reaction>
</comment>
<evidence type="ECO:0000256" key="9">
    <source>
        <dbReference type="ARBA" id="ARBA00023299"/>
    </source>
</evidence>
<dbReference type="GO" id="GO:0006564">
    <property type="term" value="P:L-serine biosynthetic process"/>
    <property type="evidence" value="ECO:0007669"/>
    <property type="project" value="UniProtKB-KW"/>
</dbReference>
<reference evidence="14 15" key="1">
    <citation type="journal article" date="2016" name="Proc. Natl. Acad. Sci. U.S.A.">
        <title>Comparative genomics of biotechnologically important yeasts.</title>
        <authorList>
            <person name="Riley R."/>
            <person name="Haridas S."/>
            <person name="Wolfe K.H."/>
            <person name="Lopes M.R."/>
            <person name="Hittinger C.T."/>
            <person name="Goeker M."/>
            <person name="Salamov A.A."/>
            <person name="Wisecaver J.H."/>
            <person name="Long T.M."/>
            <person name="Calvey C.H."/>
            <person name="Aerts A.L."/>
            <person name="Barry K.W."/>
            <person name="Choi C."/>
            <person name="Clum A."/>
            <person name="Coughlan A.Y."/>
            <person name="Deshpande S."/>
            <person name="Douglass A.P."/>
            <person name="Hanson S.J."/>
            <person name="Klenk H.-P."/>
            <person name="LaButti K.M."/>
            <person name="Lapidus A."/>
            <person name="Lindquist E.A."/>
            <person name="Lipzen A.M."/>
            <person name="Meier-Kolthoff J.P."/>
            <person name="Ohm R.A."/>
            <person name="Otillar R.P."/>
            <person name="Pangilinan J.L."/>
            <person name="Peng Y."/>
            <person name="Rokas A."/>
            <person name="Rosa C.A."/>
            <person name="Scheuner C."/>
            <person name="Sibirny A.A."/>
            <person name="Slot J.C."/>
            <person name="Stielow J.B."/>
            <person name="Sun H."/>
            <person name="Kurtzman C.P."/>
            <person name="Blackwell M."/>
            <person name="Grigoriev I.V."/>
            <person name="Jeffries T.W."/>
        </authorList>
    </citation>
    <scope>NUCLEOTIDE SEQUENCE [LARGE SCALE GENOMIC DNA]</scope>
    <source>
        <strain evidence="14 15">NRRL Y-11557</strain>
    </source>
</reference>
<evidence type="ECO:0000256" key="5">
    <source>
        <dbReference type="ARBA" id="ARBA00022576"/>
    </source>
</evidence>
<proteinExistence type="inferred from homology"/>
<keyword evidence="8" id="KW-0663">Pyridoxal phosphate</keyword>
<name>A0A1E3Q6M2_LIPST</name>
<feature type="domain" description="Aminotransferase class V" evidence="13">
    <location>
        <begin position="9"/>
        <end position="377"/>
    </location>
</feature>
<evidence type="ECO:0000256" key="11">
    <source>
        <dbReference type="ARBA" id="ARBA00049007"/>
    </source>
</evidence>
<dbReference type="Pfam" id="PF00266">
    <property type="entry name" value="Aminotran_5"/>
    <property type="match status" value="1"/>
</dbReference>
<evidence type="ECO:0000256" key="10">
    <source>
        <dbReference type="ARBA" id="ARBA00047630"/>
    </source>
</evidence>
<dbReference type="NCBIfam" id="NF003764">
    <property type="entry name" value="PRK05355.1"/>
    <property type="match status" value="1"/>
</dbReference>